<protein>
    <submittedName>
        <fullName evidence="1">Uncharacterized protein</fullName>
    </submittedName>
</protein>
<name>A0A8F5ZEK6_METHU</name>
<sequence>MPLYLLILLNLRASDISLISGDIKIAEPFNTSITLTKDDTRRFLEYDIDPLIYENDRSKAAACRAR</sequence>
<accession>A0A8F5ZEK6</accession>
<evidence type="ECO:0000313" key="1">
    <source>
        <dbReference type="EMBL" id="QXO94510.1"/>
    </source>
</evidence>
<reference evidence="1 2" key="1">
    <citation type="submission" date="2021-06" db="EMBL/GenBank/DDBJ databases">
        <title>Complete genome sequence of the secondary alcohol utilizing methanogen Methanospirillum hungatei strain GP1.</title>
        <authorList>
            <person name="Day L.A."/>
            <person name="Costa K.C."/>
        </authorList>
    </citation>
    <scope>NUCLEOTIDE SEQUENCE [LARGE SCALE GENOMIC DNA]</scope>
    <source>
        <strain evidence="1 2">GP1</strain>
    </source>
</reference>
<dbReference type="OrthoDB" id="380857at2157"/>
<proteinExistence type="predicted"/>
<evidence type="ECO:0000313" key="2">
    <source>
        <dbReference type="Proteomes" id="UP000694228"/>
    </source>
</evidence>
<gene>
    <name evidence="1" type="ORF">KSK55_14515</name>
</gene>
<organism evidence="1 2">
    <name type="scientific">Methanospirillum hungatei</name>
    <dbReference type="NCBI Taxonomy" id="2203"/>
    <lineage>
        <taxon>Archaea</taxon>
        <taxon>Methanobacteriati</taxon>
        <taxon>Methanobacteriota</taxon>
        <taxon>Stenosarchaea group</taxon>
        <taxon>Methanomicrobia</taxon>
        <taxon>Methanomicrobiales</taxon>
        <taxon>Methanospirillaceae</taxon>
        <taxon>Methanospirillum</taxon>
    </lineage>
</organism>
<dbReference type="Proteomes" id="UP000694228">
    <property type="component" value="Chromosome"/>
</dbReference>
<dbReference type="EMBL" id="CP077107">
    <property type="protein sequence ID" value="QXO94510.1"/>
    <property type="molecule type" value="Genomic_DNA"/>
</dbReference>
<dbReference type="AlphaFoldDB" id="A0A8F5ZEK6"/>